<evidence type="ECO:0000259" key="1">
    <source>
        <dbReference type="Pfam" id="PF13338"/>
    </source>
</evidence>
<protein>
    <recommendedName>
        <fullName evidence="1">AbiEi antitoxin N-terminal domain-containing protein</fullName>
    </recommendedName>
</protein>
<dbReference type="RefSeq" id="WP_160875083.1">
    <property type="nucleotide sequence ID" value="NZ_WUEK01000002.1"/>
</dbReference>
<dbReference type="EMBL" id="WUEK01000002">
    <property type="protein sequence ID" value="MXG88525.1"/>
    <property type="molecule type" value="Genomic_DNA"/>
</dbReference>
<keyword evidence="3" id="KW-1185">Reference proteome</keyword>
<accession>A0A6L7EWF4</accession>
<sequence>MSPIVLRRELIDEGVPHRAILQMLSSGALERVRHGAYVDGATWRASDEMTRHRLRARAVLRQARTPVTLSHLSALAEWDVALWDVDLTTVDLTRLDRRAGRHEAGVRQHHGRLPADEVVHLNGIAVTTAARAAVESLQVLDVERGLVAVNDILHRRLATAEQLGQVRQRMDHWPHSLTADLVLRLAEPACESAGESRVLFVCWKQRLPFPTAQYAVYDRFGRFLGRVDFAWPEHRLFLEFDGKVKYEGLLRPGESASDVVVREKRREERIVEAMGWRCMRVTWSDLSHPERLAGRIRSLIAAQAS</sequence>
<comment type="caution">
    <text evidence="2">The sequence shown here is derived from an EMBL/GenBank/DDBJ whole genome shotgun (WGS) entry which is preliminary data.</text>
</comment>
<dbReference type="InterPro" id="IPR025159">
    <property type="entry name" value="AbiEi_N"/>
</dbReference>
<organism evidence="2 3">
    <name type="scientific">Nocardioides flavescens</name>
    <dbReference type="NCBI Taxonomy" id="2691959"/>
    <lineage>
        <taxon>Bacteria</taxon>
        <taxon>Bacillati</taxon>
        <taxon>Actinomycetota</taxon>
        <taxon>Actinomycetes</taxon>
        <taxon>Propionibacteriales</taxon>
        <taxon>Nocardioidaceae</taxon>
        <taxon>Nocardioides</taxon>
    </lineage>
</organism>
<dbReference type="Proteomes" id="UP000473325">
    <property type="component" value="Unassembled WGS sequence"/>
</dbReference>
<name>A0A6L7EWF4_9ACTN</name>
<dbReference type="Pfam" id="PF13338">
    <property type="entry name" value="AbiEi_4"/>
    <property type="match status" value="1"/>
</dbReference>
<proteinExistence type="predicted"/>
<evidence type="ECO:0000313" key="2">
    <source>
        <dbReference type="EMBL" id="MXG88525.1"/>
    </source>
</evidence>
<feature type="domain" description="AbiEi antitoxin N-terminal" evidence="1">
    <location>
        <begin position="4"/>
        <end position="38"/>
    </location>
</feature>
<evidence type="ECO:0000313" key="3">
    <source>
        <dbReference type="Proteomes" id="UP000473325"/>
    </source>
</evidence>
<dbReference type="AlphaFoldDB" id="A0A6L7EWF4"/>
<reference evidence="2 3" key="1">
    <citation type="submission" date="2019-12" db="EMBL/GenBank/DDBJ databases">
        <authorList>
            <person name="Kun Z."/>
        </authorList>
    </citation>
    <scope>NUCLEOTIDE SEQUENCE [LARGE SCALE GENOMIC DNA]</scope>
    <source>
        <strain evidence="2 3">YIM 123512</strain>
    </source>
</reference>
<gene>
    <name evidence="2" type="ORF">GRQ65_03075</name>
</gene>